<keyword evidence="5" id="KW-1185">Reference proteome</keyword>
<evidence type="ECO:0000256" key="2">
    <source>
        <dbReference type="ARBA" id="ARBA00023002"/>
    </source>
</evidence>
<dbReference type="SUPFAM" id="SSF51395">
    <property type="entry name" value="FMN-linked oxidoreductases"/>
    <property type="match status" value="1"/>
</dbReference>
<sequence>MTDYKFLKSFTLPNGMTIKNRIVIPPLTELMSYANGVISDDELAYYDQRAGGVGMFITAAAQTSPRERGGKNYEGELGAHEDRFIPGLHQLATTIQQEGTRAVLQLLNPGRMNNSQLLGGAQPVSASAIAAPREGMETPRALTEDEILAVIDDFGQATRRAIQAGFDGIEIHGANTYLIQQFFSPNSNQRQDKWGGSLENRMRFPLAIVDKCAEVIKQYADKPFILGYRISPEEVETPGIRLADTMKLIDQLITKPIDYLHVSMGYVFRTSLNDQDDQEPLIDKIKREVNGKVPLISVGSVATPQQAEDVMDDGVEFVALGRELIREPQWVQKVENGHEDTIRYTTPIEDLPERHIGLPLWDFITKELGMPMNIDPENGKELNSNTQPINGLW</sequence>
<dbReference type="PANTHER" id="PTHR43656">
    <property type="entry name" value="BINDING OXIDOREDUCTASE, PUTATIVE (AFU_ORTHOLOGUE AFUA_2G08260)-RELATED"/>
    <property type="match status" value="1"/>
</dbReference>
<dbReference type="Gene3D" id="3.20.20.70">
    <property type="entry name" value="Aldolase class I"/>
    <property type="match status" value="1"/>
</dbReference>
<evidence type="ECO:0000259" key="3">
    <source>
        <dbReference type="Pfam" id="PF00724"/>
    </source>
</evidence>
<dbReference type="Pfam" id="PF00724">
    <property type="entry name" value="Oxidored_FMN"/>
    <property type="match status" value="1"/>
</dbReference>
<name>A0ABW1UBN0_9LACO</name>
<comment type="caution">
    <text evidence="4">The sequence shown here is derived from an EMBL/GenBank/DDBJ whole genome shotgun (WGS) entry which is preliminary data.</text>
</comment>
<dbReference type="RefSeq" id="WP_125577782.1">
    <property type="nucleotide sequence ID" value="NZ_JBHSSO010000058.1"/>
</dbReference>
<dbReference type="CDD" id="cd04735">
    <property type="entry name" value="OYE_like_4_FMN"/>
    <property type="match status" value="1"/>
</dbReference>
<organism evidence="4 5">
    <name type="scientific">Levilactobacillus angrenensis</name>
    <dbReference type="NCBI Taxonomy" id="2486020"/>
    <lineage>
        <taxon>Bacteria</taxon>
        <taxon>Bacillati</taxon>
        <taxon>Bacillota</taxon>
        <taxon>Bacilli</taxon>
        <taxon>Lactobacillales</taxon>
        <taxon>Lactobacillaceae</taxon>
        <taxon>Levilactobacillus</taxon>
    </lineage>
</organism>
<dbReference type="Proteomes" id="UP001596258">
    <property type="component" value="Unassembled WGS sequence"/>
</dbReference>
<evidence type="ECO:0000256" key="1">
    <source>
        <dbReference type="ARBA" id="ARBA00022630"/>
    </source>
</evidence>
<dbReference type="InterPro" id="IPR013785">
    <property type="entry name" value="Aldolase_TIM"/>
</dbReference>
<keyword evidence="1" id="KW-0285">Flavoprotein</keyword>
<reference evidence="5" key="1">
    <citation type="journal article" date="2019" name="Int. J. Syst. Evol. Microbiol.">
        <title>The Global Catalogue of Microorganisms (GCM) 10K type strain sequencing project: providing services to taxonomists for standard genome sequencing and annotation.</title>
        <authorList>
            <consortium name="The Broad Institute Genomics Platform"/>
            <consortium name="The Broad Institute Genome Sequencing Center for Infectious Disease"/>
            <person name="Wu L."/>
            <person name="Ma J."/>
        </authorList>
    </citation>
    <scope>NUCLEOTIDE SEQUENCE [LARGE SCALE GENOMIC DNA]</scope>
    <source>
        <strain evidence="5">CCM 8893</strain>
    </source>
</reference>
<dbReference type="InterPro" id="IPR051799">
    <property type="entry name" value="NADH_flavin_oxidoreductase"/>
</dbReference>
<proteinExistence type="predicted"/>
<accession>A0ABW1UBN0</accession>
<protein>
    <submittedName>
        <fullName evidence="4">NADH-dependent flavin oxidoreductase</fullName>
    </submittedName>
</protein>
<dbReference type="InterPro" id="IPR001155">
    <property type="entry name" value="OxRdtase_FMN_N"/>
</dbReference>
<keyword evidence="2" id="KW-0560">Oxidoreductase</keyword>
<dbReference type="PANTHER" id="PTHR43656:SF2">
    <property type="entry name" value="BINDING OXIDOREDUCTASE, PUTATIVE (AFU_ORTHOLOGUE AFUA_2G08260)-RELATED"/>
    <property type="match status" value="1"/>
</dbReference>
<gene>
    <name evidence="4" type="ORF">ACFP1M_07315</name>
</gene>
<dbReference type="EMBL" id="JBHSSO010000058">
    <property type="protein sequence ID" value="MFC6289982.1"/>
    <property type="molecule type" value="Genomic_DNA"/>
</dbReference>
<evidence type="ECO:0000313" key="4">
    <source>
        <dbReference type="EMBL" id="MFC6289982.1"/>
    </source>
</evidence>
<evidence type="ECO:0000313" key="5">
    <source>
        <dbReference type="Proteomes" id="UP001596258"/>
    </source>
</evidence>
<feature type="domain" description="NADH:flavin oxidoreductase/NADH oxidase N-terminal" evidence="3">
    <location>
        <begin position="10"/>
        <end position="340"/>
    </location>
</feature>